<evidence type="ECO:0000256" key="11">
    <source>
        <dbReference type="SAM" id="MobiDB-lite"/>
    </source>
</evidence>
<reference evidence="12" key="1">
    <citation type="submission" date="2025-08" db="UniProtKB">
        <authorList>
            <consortium name="Ensembl"/>
        </authorList>
    </citation>
    <scope>IDENTIFICATION</scope>
</reference>
<evidence type="ECO:0000256" key="7">
    <source>
        <dbReference type="ARBA" id="ARBA00073463"/>
    </source>
</evidence>
<evidence type="ECO:0000256" key="2">
    <source>
        <dbReference type="ARBA" id="ARBA00022553"/>
    </source>
</evidence>
<evidence type="ECO:0000313" key="13">
    <source>
        <dbReference type="Proteomes" id="UP000233160"/>
    </source>
</evidence>
<dbReference type="FunFam" id="6.20.250.70:FF:000001">
    <property type="entry name" value="DNA-directed RNA polymerase I subunit RPA34"/>
    <property type="match status" value="1"/>
</dbReference>
<dbReference type="InterPro" id="IPR013240">
    <property type="entry name" value="DNA-dir_RNA_pol1_su_RPA34"/>
</dbReference>
<keyword evidence="3" id="KW-0007">Acetylation</keyword>
<evidence type="ECO:0000256" key="9">
    <source>
        <dbReference type="ARBA" id="ARBA00079154"/>
    </source>
</evidence>
<evidence type="ECO:0000256" key="8">
    <source>
        <dbReference type="ARBA" id="ARBA00077335"/>
    </source>
</evidence>
<dbReference type="GO" id="GO:0005654">
    <property type="term" value="C:nucleoplasm"/>
    <property type="evidence" value="ECO:0007669"/>
    <property type="project" value="Ensembl"/>
</dbReference>
<dbReference type="GO" id="GO:0005736">
    <property type="term" value="C:RNA polymerase I complex"/>
    <property type="evidence" value="ECO:0007669"/>
    <property type="project" value="Ensembl"/>
</dbReference>
<dbReference type="Gene3D" id="6.20.250.70">
    <property type="match status" value="1"/>
</dbReference>
<evidence type="ECO:0000313" key="12">
    <source>
        <dbReference type="Ensembl" id="ENSPCOP00000031997.1"/>
    </source>
</evidence>
<dbReference type="STRING" id="379532.ENSPCOP00000031997"/>
<feature type="region of interest" description="Disordered" evidence="11">
    <location>
        <begin position="164"/>
        <end position="516"/>
    </location>
</feature>
<dbReference type="Proteomes" id="UP000233160">
    <property type="component" value="Unassembled WGS sequence"/>
</dbReference>
<evidence type="ECO:0000256" key="10">
    <source>
        <dbReference type="ARBA" id="ARBA00083122"/>
    </source>
</evidence>
<dbReference type="Ensembl" id="ENSPCOT00000042958.1">
    <property type="protein sequence ID" value="ENSPCOP00000031997.1"/>
    <property type="gene ID" value="ENSPCOG00000028780.1"/>
</dbReference>
<dbReference type="Pfam" id="PF08208">
    <property type="entry name" value="RNA_polI_A34"/>
    <property type="match status" value="1"/>
</dbReference>
<dbReference type="GO" id="GO:0005829">
    <property type="term" value="C:cytosol"/>
    <property type="evidence" value="ECO:0007669"/>
    <property type="project" value="Ensembl"/>
</dbReference>
<feature type="compositionally biased region" description="Acidic residues" evidence="11">
    <location>
        <begin position="362"/>
        <end position="372"/>
    </location>
</feature>
<keyword evidence="2" id="KW-0597">Phosphoprotein</keyword>
<dbReference type="GO" id="GO:0006361">
    <property type="term" value="P:transcription initiation at RNA polymerase I promoter"/>
    <property type="evidence" value="ECO:0007669"/>
    <property type="project" value="Ensembl"/>
</dbReference>
<feature type="region of interest" description="Disordered" evidence="11">
    <location>
        <begin position="1"/>
        <end position="31"/>
    </location>
</feature>
<sequence length="516" mass="55747">MEGAQSNGERAARFSCPPNFTATPPASESPRFSLEALTDPDTEVWLIQAPADFAPECLNGRRVPLSRSQIVKGKLAGKRHRYRVLSSSSSPQTGETTLLAPSVEAGGGLTCVPAPQGCLRIIEGPQQSLSGTLLQPIAASPPPQIPPGLKPRFCAFGGNLPVTGPGSALAQKSPTSGKRKKKMQMPEASVTREAVNGHGALEVDKALGSPETDVEKKKKKQQLKEPEVTELAATEPTAETLEALGVQLPSATKKKKHKGAETSEPDEKTVELKPVKTEPLEETVLSPTKKRKRTKETKEMEPGEGMRAESQLQVKAEPQEEAISLPPAKKRKKEKSQNTMTEPGTEAVQPEVRPRELPGDMMEPELPDDAEPPVEAALAPAKKRKKEKRQNAVTEPGTEVAEPEMPGDLVPQADPASAKRKKKKEKGHQMTEPRTEMTDPPRDTVEPELRGEGEPEAQAAPGSAKKRKKRSQESGVPETASPEDMPEPLLNLQPGEVAPAEGREKKRKKKLQQDPV</sequence>
<evidence type="ECO:0000256" key="6">
    <source>
        <dbReference type="ARBA" id="ARBA00063634"/>
    </source>
</evidence>
<feature type="compositionally biased region" description="Basic and acidic residues" evidence="11">
    <location>
        <begin position="427"/>
        <end position="453"/>
    </location>
</feature>
<dbReference type="GeneTree" id="ENSGT00450000040362"/>
<accession>A0A2K6H0G3</accession>
<feature type="compositionally biased region" description="Low complexity" evidence="11">
    <location>
        <begin position="229"/>
        <end position="244"/>
    </location>
</feature>
<name>A0A2K6H0G3_PROCO</name>
<protein>
    <recommendedName>
        <fullName evidence="7">DNA-directed RNA polymerase I subunit RPA34</fullName>
    </recommendedName>
    <alternativeName>
        <fullName evidence="9">A34.5</fullName>
    </alternativeName>
    <alternativeName>
        <fullName evidence="10">DNA-directed RNA polymerase I subunit G</fullName>
    </alternativeName>
    <alternativeName>
        <fullName evidence="8">RNA polymerase I-associated factor PAF49</fullName>
    </alternativeName>
</protein>
<evidence type="ECO:0000256" key="5">
    <source>
        <dbReference type="ARBA" id="ARBA00061467"/>
    </source>
</evidence>
<evidence type="ECO:0000256" key="4">
    <source>
        <dbReference type="ARBA" id="ARBA00023242"/>
    </source>
</evidence>
<dbReference type="GO" id="GO:0003723">
    <property type="term" value="F:RNA binding"/>
    <property type="evidence" value="ECO:0007669"/>
    <property type="project" value="TreeGrafter"/>
</dbReference>
<dbReference type="OMA" id="RIFDGPQ"/>
<evidence type="ECO:0000256" key="3">
    <source>
        <dbReference type="ARBA" id="ARBA00022990"/>
    </source>
</evidence>
<organism evidence="12 13">
    <name type="scientific">Propithecus coquereli</name>
    <name type="common">Coquerel's sifaka</name>
    <name type="synonym">Propithecus verreauxi coquereli</name>
    <dbReference type="NCBI Taxonomy" id="379532"/>
    <lineage>
        <taxon>Eukaryota</taxon>
        <taxon>Metazoa</taxon>
        <taxon>Chordata</taxon>
        <taxon>Craniata</taxon>
        <taxon>Vertebrata</taxon>
        <taxon>Euteleostomi</taxon>
        <taxon>Mammalia</taxon>
        <taxon>Eutheria</taxon>
        <taxon>Euarchontoglires</taxon>
        <taxon>Primates</taxon>
        <taxon>Strepsirrhini</taxon>
        <taxon>Lemuriformes</taxon>
        <taxon>Indriidae</taxon>
        <taxon>Propithecus</taxon>
    </lineage>
</organism>
<keyword evidence="13" id="KW-1185">Reference proteome</keyword>
<feature type="compositionally biased region" description="Basic and acidic residues" evidence="11">
    <location>
        <begin position="296"/>
        <end position="307"/>
    </location>
</feature>
<proteinExistence type="inferred from homology"/>
<dbReference type="AlphaFoldDB" id="A0A2K6H0G3"/>
<comment type="subunit">
    <text evidence="6">Component of the RNA polymerase I (Pol I) complex consisting of 13 subunits: a ten-subunit catalytic core composed of POLR1A/RPA1, POLR1B/RPA2, POLR1C/RPAC1, POLR1D/RPAC2, POLR1H/RPA12, POLR2E/RPABC1, POLR2F/RPABC2, POLR2H/RPABC3, POLR2K/RPABC4 and POLR2L/RPABC5; a mobile stalk subunit POLR1F/RPA43 protruding from the core and additional subunits homologous to general transcription factors POLR1E/RPA49 and POLR1G/RPA34. Forms a heterodimer with POLR1E/RPA49. Part of Pol I pre-initiation complex (PIC), in which Pol I core assembles with RRN3 and promoter-bound UTBF and SL1/TIF-IB complex. Interacts with TAF1A thereby associates with the SL1/TIF-IB complex. Interacts with UBTF. Interacts with POLR1E/PRAF1 through its N-terminal region.</text>
</comment>
<dbReference type="GO" id="GO:0001650">
    <property type="term" value="C:fibrillar center"/>
    <property type="evidence" value="ECO:0007669"/>
    <property type="project" value="Ensembl"/>
</dbReference>
<dbReference type="PANTHER" id="PTHR15484">
    <property type="entry name" value="DNA-DIRECTED RNA POLYMERASE I SUBUNIT RPA34"/>
    <property type="match status" value="1"/>
</dbReference>
<keyword evidence="4" id="KW-0539">Nucleus</keyword>
<feature type="compositionally biased region" description="Basic and acidic residues" evidence="11">
    <location>
        <begin position="259"/>
        <end position="279"/>
    </location>
</feature>
<dbReference type="GO" id="GO:0009303">
    <property type="term" value="P:rRNA transcription"/>
    <property type="evidence" value="ECO:0007669"/>
    <property type="project" value="UniProtKB-ARBA"/>
</dbReference>
<reference evidence="12" key="2">
    <citation type="submission" date="2025-09" db="UniProtKB">
        <authorList>
            <consortium name="Ensembl"/>
        </authorList>
    </citation>
    <scope>IDENTIFICATION</scope>
</reference>
<comment type="subcellular location">
    <subcellularLocation>
        <location evidence="1">Nucleus</location>
        <location evidence="1">Nucleolus</location>
    </subcellularLocation>
</comment>
<dbReference type="GO" id="GO:0005739">
    <property type="term" value="C:mitochondrion"/>
    <property type="evidence" value="ECO:0007669"/>
    <property type="project" value="Ensembl"/>
</dbReference>
<comment type="similarity">
    <text evidence="5">Belongs to the eukaryotic RPA34 RNA polymerase subunit family.</text>
</comment>
<gene>
    <name evidence="12" type="primary">POLR1G</name>
</gene>
<evidence type="ECO:0000256" key="1">
    <source>
        <dbReference type="ARBA" id="ARBA00004604"/>
    </source>
</evidence>
<dbReference type="PANTHER" id="PTHR15484:SF8">
    <property type="entry name" value="DNA-DIRECTED RNA POLYMERASE I SUBUNIT RPA34"/>
    <property type="match status" value="1"/>
</dbReference>